<evidence type="ECO:0000313" key="3">
    <source>
        <dbReference type="Proteomes" id="UP000075683"/>
    </source>
</evidence>
<proteinExistence type="predicted"/>
<dbReference type="PATRIC" id="fig|301148.3.peg.2335"/>
<sequence>MTPEGGRRGKWGKAGARTAGPARRRVKGKHDPGKSGSGV</sequence>
<dbReference type="AlphaFoldDB" id="A0A150L7P2"/>
<evidence type="ECO:0000313" key="2">
    <source>
        <dbReference type="EMBL" id="KYD08333.1"/>
    </source>
</evidence>
<gene>
    <name evidence="2" type="ORF">B4135_4044</name>
</gene>
<dbReference type="Proteomes" id="UP000075683">
    <property type="component" value="Unassembled WGS sequence"/>
</dbReference>
<dbReference type="EMBL" id="LQYT01000140">
    <property type="protein sequence ID" value="KYD08333.1"/>
    <property type="molecule type" value="Genomic_DNA"/>
</dbReference>
<protein>
    <submittedName>
        <fullName evidence="2">Uncharacterized protein</fullName>
    </submittedName>
</protein>
<reference evidence="2 3" key="1">
    <citation type="submission" date="2016-01" db="EMBL/GenBank/DDBJ databases">
        <title>Draft Genome Sequences of Seven Thermophilic Sporeformers Isolated from Foods.</title>
        <authorList>
            <person name="Berendsen E.M."/>
            <person name="Wells-Bennik M.H."/>
            <person name="Krawcyk A.O."/>
            <person name="De Jong A."/>
            <person name="Holsappel S."/>
            <person name="Eijlander R.T."/>
            <person name="Kuipers O.P."/>
        </authorList>
    </citation>
    <scope>NUCLEOTIDE SEQUENCE [LARGE SCALE GENOMIC DNA]</scope>
    <source>
        <strain evidence="2 3">B4135</strain>
    </source>
</reference>
<evidence type="ECO:0000256" key="1">
    <source>
        <dbReference type="SAM" id="MobiDB-lite"/>
    </source>
</evidence>
<feature type="region of interest" description="Disordered" evidence="1">
    <location>
        <begin position="1"/>
        <end position="39"/>
    </location>
</feature>
<accession>A0A150L7P2</accession>
<organism evidence="2 3">
    <name type="scientific">Caldibacillus debilis</name>
    <dbReference type="NCBI Taxonomy" id="301148"/>
    <lineage>
        <taxon>Bacteria</taxon>
        <taxon>Bacillati</taxon>
        <taxon>Bacillota</taxon>
        <taxon>Bacilli</taxon>
        <taxon>Bacillales</taxon>
        <taxon>Bacillaceae</taxon>
        <taxon>Caldibacillus</taxon>
    </lineage>
</organism>
<dbReference type="STRING" id="301148.B4135_4044"/>
<name>A0A150L7P2_9BACI</name>
<comment type="caution">
    <text evidence="2">The sequence shown here is derived from an EMBL/GenBank/DDBJ whole genome shotgun (WGS) entry which is preliminary data.</text>
</comment>